<protein>
    <recommendedName>
        <fullName evidence="3">DUF4050 domain-containing protein</fullName>
    </recommendedName>
</protein>
<dbReference type="Proteomes" id="UP000250043">
    <property type="component" value="Unassembled WGS sequence"/>
</dbReference>
<dbReference type="EMBL" id="KV722373">
    <property type="protein sequence ID" value="OCH92189.1"/>
    <property type="molecule type" value="Genomic_DNA"/>
</dbReference>
<reference evidence="1 2" key="1">
    <citation type="submission" date="2016-07" db="EMBL/GenBank/DDBJ databases">
        <title>Draft genome of the white-rot fungus Obba rivulosa 3A-2.</title>
        <authorList>
            <consortium name="DOE Joint Genome Institute"/>
            <person name="Miettinen O."/>
            <person name="Riley R."/>
            <person name="Acob R."/>
            <person name="Barry K."/>
            <person name="Cullen D."/>
            <person name="De Vries R."/>
            <person name="Hainaut M."/>
            <person name="Hatakka A."/>
            <person name="Henrissat B."/>
            <person name="Hilden K."/>
            <person name="Kuo R."/>
            <person name="Labutti K."/>
            <person name="Lipzen A."/>
            <person name="Makela M.R."/>
            <person name="Sandor L."/>
            <person name="Spatafora J.W."/>
            <person name="Grigoriev I.V."/>
            <person name="Hibbett D.S."/>
        </authorList>
    </citation>
    <scope>NUCLEOTIDE SEQUENCE [LARGE SCALE GENOMIC DNA]</scope>
    <source>
        <strain evidence="1 2">3A-2</strain>
    </source>
</reference>
<keyword evidence="2" id="KW-1185">Reference proteome</keyword>
<organism evidence="1 2">
    <name type="scientific">Obba rivulosa</name>
    <dbReference type="NCBI Taxonomy" id="1052685"/>
    <lineage>
        <taxon>Eukaryota</taxon>
        <taxon>Fungi</taxon>
        <taxon>Dikarya</taxon>
        <taxon>Basidiomycota</taxon>
        <taxon>Agaricomycotina</taxon>
        <taxon>Agaricomycetes</taxon>
        <taxon>Polyporales</taxon>
        <taxon>Gelatoporiaceae</taxon>
        <taxon>Obba</taxon>
    </lineage>
</organism>
<dbReference type="OrthoDB" id="3366194at2759"/>
<gene>
    <name evidence="1" type="ORF">OBBRIDRAFT_791565</name>
</gene>
<evidence type="ECO:0008006" key="3">
    <source>
        <dbReference type="Google" id="ProtNLM"/>
    </source>
</evidence>
<proteinExistence type="predicted"/>
<name>A0A8E2B1G1_9APHY</name>
<sequence>MSSFEDRLAQADLPPPGPAHFAARRALWCTPTGQTPNRTEPLFHPHLEELLHRSDIYENEKVWEAGIGQVWNGLIKGARLRKRLPLSTVVLKVLQCGWVRDGTWPKGATVPESDDEHEDWTIDGVPRGPSLMSTATSDCVSGKSSPWSTEGRNDAFQSFALRDARSSRGMIHHPES</sequence>
<evidence type="ECO:0000313" key="1">
    <source>
        <dbReference type="EMBL" id="OCH92189.1"/>
    </source>
</evidence>
<evidence type="ECO:0000313" key="2">
    <source>
        <dbReference type="Proteomes" id="UP000250043"/>
    </source>
</evidence>
<accession>A0A8E2B1G1</accession>
<dbReference type="AlphaFoldDB" id="A0A8E2B1G1"/>